<organism evidence="1 2">
    <name type="scientific">Metarhizium brunneum</name>
    <dbReference type="NCBI Taxonomy" id="500148"/>
    <lineage>
        <taxon>Eukaryota</taxon>
        <taxon>Fungi</taxon>
        <taxon>Dikarya</taxon>
        <taxon>Ascomycota</taxon>
        <taxon>Pezizomycotina</taxon>
        <taxon>Sordariomycetes</taxon>
        <taxon>Hypocreomycetidae</taxon>
        <taxon>Hypocreales</taxon>
        <taxon>Clavicipitaceae</taxon>
        <taxon>Metarhizium</taxon>
    </lineage>
</organism>
<dbReference type="AlphaFoldDB" id="A0A7D5YWV8"/>
<reference evidence="1 2" key="1">
    <citation type="submission" date="2020-07" db="EMBL/GenBank/DDBJ databases">
        <title>Telomere length de novo assembly of all 7 chromosomes of the fungus, Metarhizium brunneum, using a novel assembly pipeline.</title>
        <authorList>
            <person name="Saud z."/>
            <person name="Kortsinoglou A."/>
            <person name="Kouvelis V.N."/>
            <person name="Butt T.M."/>
        </authorList>
    </citation>
    <scope>NUCLEOTIDE SEQUENCE [LARGE SCALE GENOMIC DNA]</scope>
    <source>
        <strain evidence="1 2">4556</strain>
    </source>
</reference>
<name>A0A7D5YWV8_9HYPO</name>
<dbReference type="Proteomes" id="UP000510686">
    <property type="component" value="Chromosome 7"/>
</dbReference>
<gene>
    <name evidence="1" type="ORF">G6M90_00g106320</name>
</gene>
<dbReference type="EMBL" id="CP058938">
    <property type="protein sequence ID" value="QLI74480.1"/>
    <property type="molecule type" value="Genomic_DNA"/>
</dbReference>
<evidence type="ECO:0000313" key="2">
    <source>
        <dbReference type="Proteomes" id="UP000510686"/>
    </source>
</evidence>
<dbReference type="KEGG" id="mbrn:90968215"/>
<protein>
    <submittedName>
        <fullName evidence="1">Uncharacterized protein</fullName>
    </submittedName>
</protein>
<sequence length="79" mass="9033">MHGTMDEVPVTLATPLVYDFAFVCHKSSARIKKAEIVFESQPKMSNNVGPLIYTIKPKSTHHRIDTEEKSQIIRAWRAH</sequence>
<proteinExistence type="predicted"/>
<accession>A0A7D5YWV8</accession>
<dbReference type="RefSeq" id="XP_065987913.1">
    <property type="nucleotide sequence ID" value="XM_066131703.1"/>
</dbReference>
<keyword evidence="2" id="KW-1185">Reference proteome</keyword>
<dbReference type="GeneID" id="90968215"/>
<evidence type="ECO:0000313" key="1">
    <source>
        <dbReference type="EMBL" id="QLI74480.1"/>
    </source>
</evidence>